<evidence type="ECO:0000256" key="3">
    <source>
        <dbReference type="ARBA" id="ARBA00023163"/>
    </source>
</evidence>
<dbReference type="InterPro" id="IPR020449">
    <property type="entry name" value="Tscrpt_reg_AraC-type_HTH"/>
</dbReference>
<sequence>MHELGLTEQVRHDESSILSMIHQYIKLHLADDLSLTRIAQKVSLNPSYLSRWYKKTTGKSLSDYIAEKRLELSKELLLSTALKMHEISSRLGFSDQHYFFRFFKKTAGCTPQEFREQRITRS</sequence>
<reference evidence="5" key="2">
    <citation type="submission" date="2020-09" db="EMBL/GenBank/DDBJ databases">
        <authorList>
            <person name="Sun Q."/>
            <person name="Zhou Y."/>
        </authorList>
    </citation>
    <scope>NUCLEOTIDE SEQUENCE</scope>
    <source>
        <strain evidence="5">CGMCC 1.16134</strain>
    </source>
</reference>
<keyword evidence="2" id="KW-0238">DNA-binding</keyword>
<dbReference type="InterPro" id="IPR018062">
    <property type="entry name" value="HTH_AraC-typ_CS"/>
</dbReference>
<dbReference type="SMART" id="SM00342">
    <property type="entry name" value="HTH_ARAC"/>
    <property type="match status" value="1"/>
</dbReference>
<evidence type="ECO:0000259" key="4">
    <source>
        <dbReference type="PROSITE" id="PS01124"/>
    </source>
</evidence>
<accession>A0A917FSH2</accession>
<dbReference type="AlphaFoldDB" id="A0A917FSH2"/>
<proteinExistence type="predicted"/>
<keyword evidence="3" id="KW-0804">Transcription</keyword>
<dbReference type="GO" id="GO:0003700">
    <property type="term" value="F:DNA-binding transcription factor activity"/>
    <property type="evidence" value="ECO:0007669"/>
    <property type="project" value="InterPro"/>
</dbReference>
<evidence type="ECO:0000256" key="2">
    <source>
        <dbReference type="ARBA" id="ARBA00023125"/>
    </source>
</evidence>
<evidence type="ECO:0000313" key="5">
    <source>
        <dbReference type="EMBL" id="GGF97999.1"/>
    </source>
</evidence>
<gene>
    <name evidence="5" type="ORF">GCM10010912_48400</name>
</gene>
<feature type="domain" description="HTH araC/xylS-type" evidence="4">
    <location>
        <begin position="19"/>
        <end position="117"/>
    </location>
</feature>
<keyword evidence="1" id="KW-0805">Transcription regulation</keyword>
<dbReference type="Proteomes" id="UP000637643">
    <property type="component" value="Unassembled WGS sequence"/>
</dbReference>
<dbReference type="EMBL" id="BMKR01000026">
    <property type="protein sequence ID" value="GGF97999.1"/>
    <property type="molecule type" value="Genomic_DNA"/>
</dbReference>
<reference evidence="5" key="1">
    <citation type="journal article" date="2014" name="Int. J. Syst. Evol. Microbiol.">
        <title>Complete genome sequence of Corynebacterium casei LMG S-19264T (=DSM 44701T), isolated from a smear-ripened cheese.</title>
        <authorList>
            <consortium name="US DOE Joint Genome Institute (JGI-PGF)"/>
            <person name="Walter F."/>
            <person name="Albersmeier A."/>
            <person name="Kalinowski J."/>
            <person name="Ruckert C."/>
        </authorList>
    </citation>
    <scope>NUCLEOTIDE SEQUENCE</scope>
    <source>
        <strain evidence="5">CGMCC 1.16134</strain>
    </source>
</reference>
<dbReference type="Gene3D" id="1.10.10.60">
    <property type="entry name" value="Homeodomain-like"/>
    <property type="match status" value="2"/>
</dbReference>
<dbReference type="SUPFAM" id="SSF46689">
    <property type="entry name" value="Homeodomain-like"/>
    <property type="match status" value="2"/>
</dbReference>
<dbReference type="PANTHER" id="PTHR43280">
    <property type="entry name" value="ARAC-FAMILY TRANSCRIPTIONAL REGULATOR"/>
    <property type="match status" value="1"/>
</dbReference>
<dbReference type="PROSITE" id="PS00041">
    <property type="entry name" value="HTH_ARAC_FAMILY_1"/>
    <property type="match status" value="1"/>
</dbReference>
<organism evidence="5 6">
    <name type="scientific">Paenibacillus albidus</name>
    <dbReference type="NCBI Taxonomy" id="2041023"/>
    <lineage>
        <taxon>Bacteria</taxon>
        <taxon>Bacillati</taxon>
        <taxon>Bacillota</taxon>
        <taxon>Bacilli</taxon>
        <taxon>Bacillales</taxon>
        <taxon>Paenibacillaceae</taxon>
        <taxon>Paenibacillus</taxon>
    </lineage>
</organism>
<dbReference type="Pfam" id="PF12833">
    <property type="entry name" value="HTH_18"/>
    <property type="match status" value="1"/>
</dbReference>
<evidence type="ECO:0000256" key="1">
    <source>
        <dbReference type="ARBA" id="ARBA00023015"/>
    </source>
</evidence>
<dbReference type="PRINTS" id="PR00032">
    <property type="entry name" value="HTHARAC"/>
</dbReference>
<comment type="caution">
    <text evidence="5">The sequence shown here is derived from an EMBL/GenBank/DDBJ whole genome shotgun (WGS) entry which is preliminary data.</text>
</comment>
<dbReference type="RefSeq" id="WP_229696310.1">
    <property type="nucleotide sequence ID" value="NZ_BMKR01000026.1"/>
</dbReference>
<dbReference type="PROSITE" id="PS01124">
    <property type="entry name" value="HTH_ARAC_FAMILY_2"/>
    <property type="match status" value="1"/>
</dbReference>
<name>A0A917FSH2_9BACL</name>
<dbReference type="PANTHER" id="PTHR43280:SF2">
    <property type="entry name" value="HTH-TYPE TRANSCRIPTIONAL REGULATOR EXSA"/>
    <property type="match status" value="1"/>
</dbReference>
<evidence type="ECO:0000313" key="6">
    <source>
        <dbReference type="Proteomes" id="UP000637643"/>
    </source>
</evidence>
<dbReference type="GO" id="GO:0043565">
    <property type="term" value="F:sequence-specific DNA binding"/>
    <property type="evidence" value="ECO:0007669"/>
    <property type="project" value="InterPro"/>
</dbReference>
<protein>
    <recommendedName>
        <fullName evidence="4">HTH araC/xylS-type domain-containing protein</fullName>
    </recommendedName>
</protein>
<dbReference type="InterPro" id="IPR018060">
    <property type="entry name" value="HTH_AraC"/>
</dbReference>
<keyword evidence="6" id="KW-1185">Reference proteome</keyword>
<dbReference type="InterPro" id="IPR009057">
    <property type="entry name" value="Homeodomain-like_sf"/>
</dbReference>